<dbReference type="Proteomes" id="UP000541444">
    <property type="component" value="Unassembled WGS sequence"/>
</dbReference>
<comment type="caution">
    <text evidence="2">The sequence shown here is derived from an EMBL/GenBank/DDBJ whole genome shotgun (WGS) entry which is preliminary data.</text>
</comment>
<dbReference type="InterPro" id="IPR003676">
    <property type="entry name" value="SAUR_fam"/>
</dbReference>
<dbReference type="AlphaFoldDB" id="A0A7J7LN63"/>
<gene>
    <name evidence="2" type="ORF">GIB67_007557</name>
</gene>
<comment type="similarity">
    <text evidence="1">Belongs to the ARG7 family.</text>
</comment>
<dbReference type="GO" id="GO:0009733">
    <property type="term" value="P:response to auxin"/>
    <property type="evidence" value="ECO:0007669"/>
    <property type="project" value="InterPro"/>
</dbReference>
<organism evidence="2 3">
    <name type="scientific">Kingdonia uniflora</name>
    <dbReference type="NCBI Taxonomy" id="39325"/>
    <lineage>
        <taxon>Eukaryota</taxon>
        <taxon>Viridiplantae</taxon>
        <taxon>Streptophyta</taxon>
        <taxon>Embryophyta</taxon>
        <taxon>Tracheophyta</taxon>
        <taxon>Spermatophyta</taxon>
        <taxon>Magnoliopsida</taxon>
        <taxon>Ranunculales</taxon>
        <taxon>Circaeasteraceae</taxon>
        <taxon>Kingdonia</taxon>
    </lineage>
</organism>
<proteinExistence type="inferred from homology"/>
<evidence type="ECO:0000256" key="1">
    <source>
        <dbReference type="ARBA" id="ARBA00006974"/>
    </source>
</evidence>
<protein>
    <submittedName>
        <fullName evidence="2">Uncharacterized protein</fullName>
    </submittedName>
</protein>
<name>A0A7J7LN63_9MAGN</name>
<dbReference type="EMBL" id="JACGCM010002142">
    <property type="protein sequence ID" value="KAF6144096.1"/>
    <property type="molecule type" value="Genomic_DNA"/>
</dbReference>
<dbReference type="Pfam" id="PF02519">
    <property type="entry name" value="Auxin_inducible"/>
    <property type="match status" value="1"/>
</dbReference>
<dbReference type="OrthoDB" id="625231at2759"/>
<dbReference type="PANTHER" id="PTHR31929">
    <property type="entry name" value="SAUR-LIKE AUXIN-RESPONSIVE PROTEIN FAMILY-RELATED"/>
    <property type="match status" value="1"/>
</dbReference>
<evidence type="ECO:0000313" key="2">
    <source>
        <dbReference type="EMBL" id="KAF6144096.1"/>
    </source>
</evidence>
<keyword evidence="3" id="KW-1185">Reference proteome</keyword>
<reference evidence="2 3" key="1">
    <citation type="journal article" date="2020" name="IScience">
        <title>Genome Sequencing of the Endangered Kingdonia uniflora (Circaeasteraceae, Ranunculales) Reveals Potential Mechanisms of Evolutionary Specialization.</title>
        <authorList>
            <person name="Sun Y."/>
            <person name="Deng T."/>
            <person name="Zhang A."/>
            <person name="Moore M.J."/>
            <person name="Landis J.B."/>
            <person name="Lin N."/>
            <person name="Zhang H."/>
            <person name="Zhang X."/>
            <person name="Huang J."/>
            <person name="Zhang X."/>
            <person name="Sun H."/>
            <person name="Wang H."/>
        </authorList>
    </citation>
    <scope>NUCLEOTIDE SEQUENCE [LARGE SCALE GENOMIC DNA]</scope>
    <source>
        <strain evidence="2">TB1705</strain>
        <tissue evidence="2">Leaf</tissue>
    </source>
</reference>
<evidence type="ECO:0000313" key="3">
    <source>
        <dbReference type="Proteomes" id="UP000541444"/>
    </source>
</evidence>
<accession>A0A7J7LN63</accession>
<sequence length="78" mass="8965">MSLANQILRRSVFTPTAIIIFPKGNFAVYVGENKKKRFVLPISYLTEEEFGFNHRMGGLTIPWNEDTFINLICQLNNS</sequence>